<reference evidence="3 4" key="1">
    <citation type="submission" date="2024-06" db="EMBL/GenBank/DDBJ databases">
        <authorList>
            <person name="Steensen K."/>
            <person name="Seneca J."/>
            <person name="Bartlau N."/>
            <person name="Yu A.X."/>
            <person name="Polz M.F."/>
        </authorList>
    </citation>
    <scope>NUCLEOTIDE SEQUENCE [LARGE SCALE GENOMIC DNA]</scope>
    <source>
        <strain evidence="3 4">1F146</strain>
    </source>
</reference>
<evidence type="ECO:0000256" key="1">
    <source>
        <dbReference type="SAM" id="Phobius"/>
    </source>
</evidence>
<dbReference type="EMBL" id="JBGOOS010000060">
    <property type="protein sequence ID" value="MEZ8211561.1"/>
    <property type="molecule type" value="Genomic_DNA"/>
</dbReference>
<feature type="transmembrane region" description="Helical" evidence="1">
    <location>
        <begin position="656"/>
        <end position="680"/>
    </location>
</feature>
<evidence type="ECO:0000313" key="3">
    <source>
        <dbReference type="EMBL" id="MEZ8211561.1"/>
    </source>
</evidence>
<evidence type="ECO:0000256" key="2">
    <source>
        <dbReference type="SAM" id="SignalP"/>
    </source>
</evidence>
<keyword evidence="1" id="KW-1133">Transmembrane helix</keyword>
<keyword evidence="4" id="KW-1185">Reference proteome</keyword>
<gene>
    <name evidence="3" type="ORF">ACED39_22630</name>
</gene>
<keyword evidence="2" id="KW-0732">Signal</keyword>
<protein>
    <recommendedName>
        <fullName evidence="5">TraG N-terminal Proteobacteria domain-containing protein</fullName>
    </recommendedName>
</protein>
<name>A0ABV4MPR5_9VIBR</name>
<feature type="transmembrane region" description="Helical" evidence="1">
    <location>
        <begin position="612"/>
        <end position="636"/>
    </location>
</feature>
<sequence>MNKIIIILTLLLSMNLSHAERFGDSARIDSCNYSSDSNIKSIVEDAQECLETELSKETENNALNSQILEDVPSDLKKAFDFMMYFNAAILAFLIGFRLYESLNPKVRGHKSKKIIDTIIRASLMFGFATIVSDIEISKKVINTGYVGIEKNIILPLEVYNKVKQQSDIAKQRAIEANQSTIANKIIGVTRSMVNTNMCVTAYKTETMRSFSRNDIIVDIPIINQKKDYVPERVEISDPLLDCISEFESTNKHKSISDLGNRMLGSAAVAHCSILYGGNMVDCGSQYSSGDSNLVPTLIDVYSSKVSALTKTFHEVKCKELEAKDLDQAEYKTFCRDYDEIGILYIDTESAPSLEEFETSFSELIEEFVLDYSAILESEIMIKNLPQSDSELYLTSLFDQALRTMKVENRDDGYTSSINERLGEITSTAPTKSSFYNGSDTDDEITHYNHIESTDDYFTHLNSQIQPFFDDATSFASQMLRDYAWVTDPKLLNGYYNGEDYVVFPNVIASLQNNKATIFALGTGIKFSTSYLKQKFKDQGKPIDKISKLETLGVLLIFISFLEPILLIVLFSIIFSMWFPMFASKIIRIFIKFFSVFYAKFETVSLADEVNELWFNASTISASILLPIAGTSIFAVLMQEILDNIWILTNNYNLLTAITYLWIYVVLQFIYAFVFIWLIYFTINKFNTKQKSEYKNIDKDPKSYANKAQKLLGM</sequence>
<evidence type="ECO:0008006" key="5">
    <source>
        <dbReference type="Google" id="ProtNLM"/>
    </source>
</evidence>
<keyword evidence="1" id="KW-0472">Membrane</keyword>
<keyword evidence="1" id="KW-0812">Transmembrane</keyword>
<comment type="caution">
    <text evidence="3">The sequence shown here is derived from an EMBL/GenBank/DDBJ whole genome shotgun (WGS) entry which is preliminary data.</text>
</comment>
<dbReference type="Proteomes" id="UP001569151">
    <property type="component" value="Unassembled WGS sequence"/>
</dbReference>
<proteinExistence type="predicted"/>
<feature type="chain" id="PRO_5045572001" description="TraG N-terminal Proteobacteria domain-containing protein" evidence="2">
    <location>
        <begin position="20"/>
        <end position="713"/>
    </location>
</feature>
<dbReference type="RefSeq" id="WP_371726563.1">
    <property type="nucleotide sequence ID" value="NZ_JBGOOS010000060.1"/>
</dbReference>
<evidence type="ECO:0000313" key="4">
    <source>
        <dbReference type="Proteomes" id="UP001569151"/>
    </source>
</evidence>
<organism evidence="3 4">
    <name type="scientific">Vibrio bivalvicida</name>
    <dbReference type="NCBI Taxonomy" id="1276888"/>
    <lineage>
        <taxon>Bacteria</taxon>
        <taxon>Pseudomonadati</taxon>
        <taxon>Pseudomonadota</taxon>
        <taxon>Gammaproteobacteria</taxon>
        <taxon>Vibrionales</taxon>
        <taxon>Vibrionaceae</taxon>
        <taxon>Vibrio</taxon>
        <taxon>Vibrio oreintalis group</taxon>
    </lineage>
</organism>
<accession>A0ABV4MPR5</accession>
<feature type="signal peptide" evidence="2">
    <location>
        <begin position="1"/>
        <end position="19"/>
    </location>
</feature>
<feature type="transmembrane region" description="Helical" evidence="1">
    <location>
        <begin position="551"/>
        <end position="574"/>
    </location>
</feature>